<evidence type="ECO:0000313" key="1">
    <source>
        <dbReference type="EMBL" id="SEV87252.1"/>
    </source>
</evidence>
<accession>A0A1I0MG05</accession>
<dbReference type="InterPro" id="IPR006175">
    <property type="entry name" value="YjgF/YER057c/UK114"/>
</dbReference>
<dbReference type="Gene3D" id="3.30.1330.40">
    <property type="entry name" value="RutC-like"/>
    <property type="match status" value="1"/>
</dbReference>
<sequence>MHKLKSTNKICIFPLFLLILHPKDKTMNQNLTHITDKHTTTDIFCFDNGTEVKEYHAMIHVSSPCLPFSEQLEAIFNAYSQLLDGPMKGAQAVFKRYFLSDAANQADAVIIGDVTDCAKSIIEQAPLDGTKIALWVYLMTGVQTCIGESGLYEVKHGDFRHLWNGSAHNMAANSEYQTRLLFNEYNMQLLQEGCTLKDNCIRTWFFVNDIDLNYGGVVRARNQFFFTQGLTVNTHFISSTGIGGRQQDPNVLSQMDNYAIAGLQPEQRHFLYASTHLNRTSDYGVSFERGTYIDYADRRQVFISGTASINNKGEIMYPKDIVKQTRRMWENVEALLAEADCTFEEVSEMVVYLRDTADYQVVKALFEERFHGTPYVIVHAPVCRPGWLIEMECMAVKAVDIPTLPKF</sequence>
<organism evidence="1 2">
    <name type="scientific">Prevotella aff. ruminicola Tc2-24</name>
    <dbReference type="NCBI Taxonomy" id="81582"/>
    <lineage>
        <taxon>Bacteria</taxon>
        <taxon>Pseudomonadati</taxon>
        <taxon>Bacteroidota</taxon>
        <taxon>Bacteroidia</taxon>
        <taxon>Bacteroidales</taxon>
        <taxon>Prevotellaceae</taxon>
        <taxon>Prevotella</taxon>
    </lineage>
</organism>
<dbReference type="GO" id="GO:0005829">
    <property type="term" value="C:cytosol"/>
    <property type="evidence" value="ECO:0007669"/>
    <property type="project" value="TreeGrafter"/>
</dbReference>
<proteinExistence type="predicted"/>
<dbReference type="Pfam" id="PF01042">
    <property type="entry name" value="Ribonuc_L-PSP"/>
    <property type="match status" value="1"/>
</dbReference>
<dbReference type="Proteomes" id="UP000199373">
    <property type="component" value="Unassembled WGS sequence"/>
</dbReference>
<evidence type="ECO:0000313" key="2">
    <source>
        <dbReference type="Proteomes" id="UP000199373"/>
    </source>
</evidence>
<protein>
    <submittedName>
        <fullName evidence="1">Enamine deaminase RidA, house cleaning of reactive enamine intermediates, YjgF/YER057c/UK114 family</fullName>
    </submittedName>
</protein>
<dbReference type="PANTHER" id="PTHR11803">
    <property type="entry name" value="2-IMINOBUTANOATE/2-IMINOPROPANOATE DEAMINASE RIDA"/>
    <property type="match status" value="1"/>
</dbReference>
<dbReference type="CDD" id="cd06153">
    <property type="entry name" value="YjgF_YER057c_UK114_like_5"/>
    <property type="match status" value="1"/>
</dbReference>
<dbReference type="AlphaFoldDB" id="A0A1I0MG05"/>
<dbReference type="PANTHER" id="PTHR11803:SF39">
    <property type="entry name" value="2-IMINOBUTANOATE_2-IMINOPROPANOATE DEAMINASE"/>
    <property type="match status" value="1"/>
</dbReference>
<dbReference type="EMBL" id="FOIQ01000001">
    <property type="protein sequence ID" value="SEV87252.1"/>
    <property type="molecule type" value="Genomic_DNA"/>
</dbReference>
<gene>
    <name evidence="1" type="ORF">SAMN04487850_0632</name>
</gene>
<keyword evidence="2" id="KW-1185">Reference proteome</keyword>
<dbReference type="SUPFAM" id="SSF55298">
    <property type="entry name" value="YjgF-like"/>
    <property type="match status" value="1"/>
</dbReference>
<dbReference type="InterPro" id="IPR035959">
    <property type="entry name" value="RutC-like_sf"/>
</dbReference>
<name>A0A1I0MG05_9BACT</name>
<reference evidence="1 2" key="1">
    <citation type="submission" date="2016-10" db="EMBL/GenBank/DDBJ databases">
        <authorList>
            <person name="de Groot N.N."/>
        </authorList>
    </citation>
    <scope>NUCLEOTIDE SEQUENCE [LARGE SCALE GENOMIC DNA]</scope>
    <source>
        <strain evidence="1 2">TC2-24</strain>
    </source>
</reference>
<dbReference type="GO" id="GO:0019239">
    <property type="term" value="F:deaminase activity"/>
    <property type="evidence" value="ECO:0007669"/>
    <property type="project" value="TreeGrafter"/>
</dbReference>